<evidence type="ECO:0000259" key="9">
    <source>
        <dbReference type="SMART" id="SM00642"/>
    </source>
</evidence>
<keyword evidence="6 10" id="KW-0326">Glycosidase</keyword>
<dbReference type="Gene3D" id="2.40.30.140">
    <property type="match status" value="1"/>
</dbReference>
<evidence type="ECO:0000313" key="11">
    <source>
        <dbReference type="Proteomes" id="UP000253961"/>
    </source>
</evidence>
<dbReference type="InterPro" id="IPR006047">
    <property type="entry name" value="GH13_cat_dom"/>
</dbReference>
<dbReference type="InterPro" id="IPR013776">
    <property type="entry name" value="A-amylase_thermo"/>
</dbReference>
<feature type="binding site" evidence="8">
    <location>
        <position position="203"/>
    </location>
    <ligand>
        <name>Ca(2+)</name>
        <dbReference type="ChEBI" id="CHEBI:29108"/>
        <label>1</label>
    </ligand>
</feature>
<dbReference type="Gene3D" id="2.60.40.1180">
    <property type="entry name" value="Golgi alpha-mannosidase II"/>
    <property type="match status" value="1"/>
</dbReference>
<feature type="domain" description="Glycosyl hydrolase family 13 catalytic" evidence="9">
    <location>
        <begin position="4"/>
        <end position="402"/>
    </location>
</feature>
<dbReference type="GO" id="GO:0004556">
    <property type="term" value="F:alpha-amylase activity"/>
    <property type="evidence" value="ECO:0007669"/>
    <property type="project" value="UniProtKB-EC"/>
</dbReference>
<evidence type="ECO:0000313" key="10">
    <source>
        <dbReference type="EMBL" id="RDC56546.1"/>
    </source>
</evidence>
<dbReference type="Gene3D" id="3.20.20.80">
    <property type="entry name" value="Glycosidases"/>
    <property type="match status" value="1"/>
</dbReference>
<dbReference type="PIRSF" id="PIRSF001021">
    <property type="entry name" value="Alph-amls_thrmst"/>
    <property type="match status" value="1"/>
</dbReference>
<feature type="active site" description="Nucleophile" evidence="7">
    <location>
        <position position="234"/>
    </location>
</feature>
<comment type="caution">
    <text evidence="10">The sequence shown here is derived from an EMBL/GenBank/DDBJ whole genome shotgun (WGS) entry which is preliminary data.</text>
</comment>
<accession>A0A369Q0M2</accession>
<dbReference type="GO" id="GO:0005509">
    <property type="term" value="F:calcium ion binding"/>
    <property type="evidence" value="ECO:0007669"/>
    <property type="project" value="InterPro"/>
</dbReference>
<dbReference type="PANTHER" id="PTHR43447">
    <property type="entry name" value="ALPHA-AMYLASE"/>
    <property type="match status" value="1"/>
</dbReference>
<feature type="binding site" evidence="8">
    <location>
        <position position="104"/>
    </location>
    <ligand>
        <name>Ca(2+)</name>
        <dbReference type="ChEBI" id="CHEBI:29108"/>
        <label>1</label>
    </ligand>
</feature>
<sequence length="496" mass="57445">MQNQTIIQYFHWYYNEEQNLWTKVTEEAAHLKEIGVTSVWLPPAYKGSTGGYSVGYDVYDLFDLGEFDQKESVNTRYGSKEEYLNAIKALQDQGISVLADVVFNHKAGGDELEKIPVRTVNPDNRTEFTSDVFEIEAWTRFTFPGRAGKYSAFIWDHQCFSGVDWAEDLKETAIYSIQNYVGEGFEKVPSTELGNYDYLMFDDIDYRNRAVVEELKYWGEWFVETTHVDGFRLDAVKHINPDFIKEWIDHLTQKFDRQFFIVAEDWNVENTESQEEYLRLMDGKTQIFDSLLHHNFFLASKDGNGFDMRTIFDNTLISISPELTVTFVDNHDSQPLQALESYVEFWFRPIAYAIILLREQGIPCLFFPDVYGGIYDDQNNEAEDVHVELAILPEVVTMSKIRSDLSYGEQRDYFDHESCVGWTRGGDEEHENSGIAVILSTGEEGYKQMEIGTDFAGKTFIDALRRREQEIVIDENGWAEFHCDAGNVSVWILKTE</sequence>
<dbReference type="EC" id="3.2.1.1" evidence="10"/>
<keyword evidence="5" id="KW-0119">Carbohydrate metabolism</keyword>
<dbReference type="Proteomes" id="UP000253961">
    <property type="component" value="Unassembled WGS sequence"/>
</dbReference>
<feature type="binding site" evidence="8">
    <location>
        <position position="238"/>
    </location>
    <ligand>
        <name>Ca(2+)</name>
        <dbReference type="ChEBI" id="CHEBI:29108"/>
        <label>1</label>
    </ligand>
</feature>
<dbReference type="RefSeq" id="WP_115403265.1">
    <property type="nucleotide sequence ID" value="NZ_QPKV01000004.1"/>
</dbReference>
<feature type="binding site" evidence="8">
    <location>
        <position position="197"/>
    </location>
    <ligand>
        <name>Ca(2+)</name>
        <dbReference type="ChEBI" id="CHEBI:29108"/>
        <label>1</label>
    </ligand>
</feature>
<evidence type="ECO:0000256" key="5">
    <source>
        <dbReference type="ARBA" id="ARBA00023277"/>
    </source>
</evidence>
<dbReference type="Pfam" id="PF09154">
    <property type="entry name" value="Alpha-amy_C_pro"/>
    <property type="match status" value="1"/>
</dbReference>
<evidence type="ECO:0000256" key="8">
    <source>
        <dbReference type="PIRSR" id="PIRSR001021-2"/>
    </source>
</evidence>
<dbReference type="InterPro" id="IPR013780">
    <property type="entry name" value="Glyco_hydro_b"/>
</dbReference>
<dbReference type="Pfam" id="PF00128">
    <property type="entry name" value="Alpha-amylase"/>
    <property type="match status" value="1"/>
</dbReference>
<dbReference type="InterPro" id="IPR017853">
    <property type="entry name" value="GH"/>
</dbReference>
<evidence type="ECO:0000256" key="6">
    <source>
        <dbReference type="ARBA" id="ARBA00023295"/>
    </source>
</evidence>
<dbReference type="EMBL" id="QPKV01000004">
    <property type="protein sequence ID" value="RDC56546.1"/>
    <property type="molecule type" value="Genomic_DNA"/>
</dbReference>
<evidence type="ECO:0000256" key="2">
    <source>
        <dbReference type="ARBA" id="ARBA00008061"/>
    </source>
</evidence>
<dbReference type="SUPFAM" id="SSF51011">
    <property type="entry name" value="Glycosyl hydrolase domain"/>
    <property type="match status" value="1"/>
</dbReference>
<dbReference type="NCBIfam" id="NF006968">
    <property type="entry name" value="PRK09441.1-1"/>
    <property type="match status" value="1"/>
</dbReference>
<dbReference type="NCBIfam" id="NF006969">
    <property type="entry name" value="PRK09441.1-2"/>
    <property type="match status" value="1"/>
</dbReference>
<dbReference type="CDD" id="cd11318">
    <property type="entry name" value="AmyAc_bac_fung_AmyA"/>
    <property type="match status" value="1"/>
</dbReference>
<name>A0A369Q0M2_9SPHI</name>
<dbReference type="OrthoDB" id="9806009at2"/>
<evidence type="ECO:0000256" key="1">
    <source>
        <dbReference type="ARBA" id="ARBA00001913"/>
    </source>
</evidence>
<keyword evidence="8" id="KW-0106">Calcium</keyword>
<evidence type="ECO:0000256" key="3">
    <source>
        <dbReference type="ARBA" id="ARBA00022723"/>
    </source>
</evidence>
<protein>
    <submittedName>
        <fullName evidence="10">Alpha-amylase</fullName>
        <ecNumber evidence="10">3.2.1.1</ecNumber>
    </submittedName>
</protein>
<evidence type="ECO:0000256" key="4">
    <source>
        <dbReference type="ARBA" id="ARBA00022801"/>
    </source>
</evidence>
<dbReference type="AlphaFoldDB" id="A0A369Q0M2"/>
<comment type="similarity">
    <text evidence="2">Belongs to the glycosyl hydrolase 13 family.</text>
</comment>
<feature type="active site" description="Proton donor" evidence="7">
    <location>
        <position position="264"/>
    </location>
</feature>
<keyword evidence="4 10" id="KW-0378">Hydrolase</keyword>
<keyword evidence="3 8" id="KW-0479">Metal-binding</keyword>
<dbReference type="SUPFAM" id="SSF51445">
    <property type="entry name" value="(Trans)glycosidases"/>
    <property type="match status" value="1"/>
</dbReference>
<dbReference type="GO" id="GO:0005975">
    <property type="term" value="P:carbohydrate metabolic process"/>
    <property type="evidence" value="ECO:0007669"/>
    <property type="project" value="InterPro"/>
</dbReference>
<dbReference type="InterPro" id="IPR015237">
    <property type="entry name" value="Alpha-amylase_C_pro"/>
</dbReference>
<gene>
    <name evidence="10" type="ORF">DU508_13260</name>
</gene>
<organism evidence="10 11">
    <name type="scientific">Pedobacter chinensis</name>
    <dbReference type="NCBI Taxonomy" id="2282421"/>
    <lineage>
        <taxon>Bacteria</taxon>
        <taxon>Pseudomonadati</taxon>
        <taxon>Bacteroidota</taxon>
        <taxon>Sphingobacteriia</taxon>
        <taxon>Sphingobacteriales</taxon>
        <taxon>Sphingobacteriaceae</taxon>
        <taxon>Pedobacter</taxon>
    </lineage>
</organism>
<keyword evidence="11" id="KW-1185">Reference proteome</keyword>
<proteinExistence type="inferred from homology"/>
<reference evidence="10 11" key="1">
    <citation type="submission" date="2018-07" db="EMBL/GenBank/DDBJ databases">
        <title>Pedobacter sp. nov., isolated from soil.</title>
        <authorList>
            <person name="Zhou L.Y."/>
            <person name="Du Z.J."/>
        </authorList>
    </citation>
    <scope>NUCLEOTIDE SEQUENCE [LARGE SCALE GENOMIC DNA]</scope>
    <source>
        <strain evidence="10 11">JDX94</strain>
    </source>
</reference>
<feature type="binding site" evidence="8">
    <location>
        <position position="205"/>
    </location>
    <ligand>
        <name>Ca(2+)</name>
        <dbReference type="ChEBI" id="CHEBI:29108"/>
        <label>2</label>
    </ligand>
</feature>
<comment type="cofactor">
    <cofactor evidence="1">
        <name>Ca(2+)</name>
        <dbReference type="ChEBI" id="CHEBI:29108"/>
    </cofactor>
</comment>
<evidence type="ECO:0000256" key="7">
    <source>
        <dbReference type="PIRSR" id="PIRSR001021-1"/>
    </source>
</evidence>
<dbReference type="SMART" id="SM00642">
    <property type="entry name" value="Aamy"/>
    <property type="match status" value="1"/>
</dbReference>